<dbReference type="InParanoid" id="A0A136JGL9"/>
<dbReference type="PROSITE" id="PS51212">
    <property type="entry name" value="WSC"/>
    <property type="match status" value="1"/>
</dbReference>
<keyword evidence="1" id="KW-0677">Repeat</keyword>
<dbReference type="InterPro" id="IPR051589">
    <property type="entry name" value="Sialate-O-sulfotransferase"/>
</dbReference>
<evidence type="ECO:0000256" key="2">
    <source>
        <dbReference type="SAM" id="SignalP"/>
    </source>
</evidence>
<proteinExistence type="predicted"/>
<dbReference type="AlphaFoldDB" id="A0A136JGL9"/>
<evidence type="ECO:0000259" key="3">
    <source>
        <dbReference type="PROSITE" id="PS51212"/>
    </source>
</evidence>
<dbReference type="SMART" id="SM00321">
    <property type="entry name" value="WSC"/>
    <property type="match status" value="1"/>
</dbReference>
<name>A0A136JGL9_9PEZI</name>
<feature type="domain" description="WSC" evidence="3">
    <location>
        <begin position="44"/>
        <end position="137"/>
    </location>
</feature>
<feature type="signal peptide" evidence="2">
    <location>
        <begin position="1"/>
        <end position="21"/>
    </location>
</feature>
<dbReference type="PANTHER" id="PTHR45964:SF5">
    <property type="entry name" value="WSCD FAMILY MEMBER CG9164"/>
    <property type="match status" value="1"/>
</dbReference>
<dbReference type="OrthoDB" id="5985073at2759"/>
<accession>A0A136JGL9</accession>
<dbReference type="EMBL" id="KQ964246">
    <property type="protein sequence ID" value="KXJ96256.1"/>
    <property type="molecule type" value="Genomic_DNA"/>
</dbReference>
<protein>
    <submittedName>
        <fullName evidence="4">WSC domain-domain-containing protein</fullName>
    </submittedName>
</protein>
<keyword evidence="2" id="KW-0732">Signal</keyword>
<sequence length="211" mass="21722">MFKTSQALALFLLAGNPLAQAGILPNAGRQAAPAPPAASDLPTGWSYTGCYIDSVSARTLSAAYQPPAFYSRIETCISFCTSKGFPVAGLEYGGECFCGATLPATAVAEPVGCTMPCRGNAAQACGAGNRLSVYTGPAQLGPVENPGVGGFASLGCYTDRVSARTLSRQASVPGGADVMTNAACAAACANEQYYGVEYGGELPLDRRRRRR</sequence>
<evidence type="ECO:0000256" key="1">
    <source>
        <dbReference type="ARBA" id="ARBA00022737"/>
    </source>
</evidence>
<organism evidence="4 5">
    <name type="scientific">Microdochium bolleyi</name>
    <dbReference type="NCBI Taxonomy" id="196109"/>
    <lineage>
        <taxon>Eukaryota</taxon>
        <taxon>Fungi</taxon>
        <taxon>Dikarya</taxon>
        <taxon>Ascomycota</taxon>
        <taxon>Pezizomycotina</taxon>
        <taxon>Sordariomycetes</taxon>
        <taxon>Xylariomycetidae</taxon>
        <taxon>Xylariales</taxon>
        <taxon>Microdochiaceae</taxon>
        <taxon>Microdochium</taxon>
    </lineage>
</organism>
<dbReference type="Proteomes" id="UP000070501">
    <property type="component" value="Unassembled WGS sequence"/>
</dbReference>
<dbReference type="InterPro" id="IPR002889">
    <property type="entry name" value="WSC_carb-bd"/>
</dbReference>
<dbReference type="PANTHER" id="PTHR45964">
    <property type="entry name" value="WSCD FAMILY MEMBER CG9164"/>
    <property type="match status" value="1"/>
</dbReference>
<dbReference type="Pfam" id="PF01822">
    <property type="entry name" value="WSC"/>
    <property type="match status" value="1"/>
</dbReference>
<evidence type="ECO:0000313" key="5">
    <source>
        <dbReference type="Proteomes" id="UP000070501"/>
    </source>
</evidence>
<gene>
    <name evidence="4" type="ORF">Micbo1qcDRAFT_218149</name>
</gene>
<reference evidence="5" key="1">
    <citation type="submission" date="2016-02" db="EMBL/GenBank/DDBJ databases">
        <title>Draft genome sequence of Microdochium bolleyi, a fungal endophyte of beachgrass.</title>
        <authorList>
            <consortium name="DOE Joint Genome Institute"/>
            <person name="David A.S."/>
            <person name="May G."/>
            <person name="Haridas S."/>
            <person name="Lim J."/>
            <person name="Wang M."/>
            <person name="Labutti K."/>
            <person name="Lipzen A."/>
            <person name="Barry K."/>
            <person name="Grigoriev I.V."/>
        </authorList>
    </citation>
    <scope>NUCLEOTIDE SEQUENCE [LARGE SCALE GENOMIC DNA]</scope>
    <source>
        <strain evidence="5">J235TASD1</strain>
    </source>
</reference>
<dbReference type="STRING" id="196109.A0A136JGL9"/>
<keyword evidence="5" id="KW-1185">Reference proteome</keyword>
<evidence type="ECO:0000313" key="4">
    <source>
        <dbReference type="EMBL" id="KXJ96256.1"/>
    </source>
</evidence>
<feature type="chain" id="PRO_5007293779" evidence="2">
    <location>
        <begin position="22"/>
        <end position="211"/>
    </location>
</feature>